<dbReference type="InterPro" id="IPR022941">
    <property type="entry name" value="SRP54"/>
</dbReference>
<dbReference type="InterPro" id="IPR000897">
    <property type="entry name" value="SRP54_GTPase_dom"/>
</dbReference>
<comment type="function">
    <text evidence="10">Involved in targeting and insertion of nascent membrane proteins into the cytoplasmic membrane. Binds to the hydrophobic signal sequence of the ribosome-nascent chain (RNC) as it emerges from the ribosomes. The SRP-RNC complex is then targeted to the cytoplasmic membrane where it interacts with the SRP receptor FtsY.</text>
</comment>
<comment type="catalytic activity">
    <reaction evidence="9 10">
        <text>GTP + H2O = GDP + phosphate + H(+)</text>
        <dbReference type="Rhea" id="RHEA:19669"/>
        <dbReference type="ChEBI" id="CHEBI:15377"/>
        <dbReference type="ChEBI" id="CHEBI:15378"/>
        <dbReference type="ChEBI" id="CHEBI:37565"/>
        <dbReference type="ChEBI" id="CHEBI:43474"/>
        <dbReference type="ChEBI" id="CHEBI:58189"/>
        <dbReference type="EC" id="3.6.5.4"/>
    </reaction>
</comment>
<dbReference type="EMBL" id="AP011112">
    <property type="protein sequence ID" value="BAI68688.1"/>
    <property type="molecule type" value="Genomic_DNA"/>
</dbReference>
<evidence type="ECO:0000256" key="3">
    <source>
        <dbReference type="ARBA" id="ARBA00022741"/>
    </source>
</evidence>
<dbReference type="Pfam" id="PF00448">
    <property type="entry name" value="SRP54"/>
    <property type="match status" value="1"/>
</dbReference>
<evidence type="ECO:0000256" key="8">
    <source>
        <dbReference type="ARBA" id="ARBA00023274"/>
    </source>
</evidence>
<dbReference type="OrthoDB" id="9804720at2"/>
<dbReference type="GO" id="GO:0008312">
    <property type="term" value="F:7S RNA binding"/>
    <property type="evidence" value="ECO:0007669"/>
    <property type="project" value="InterPro"/>
</dbReference>
<evidence type="ECO:0000259" key="11">
    <source>
        <dbReference type="PROSITE" id="PS00300"/>
    </source>
</evidence>
<evidence type="ECO:0000256" key="6">
    <source>
        <dbReference type="ARBA" id="ARBA00023134"/>
    </source>
</evidence>
<dbReference type="InterPro" id="IPR036225">
    <property type="entry name" value="SRP/SRP_N"/>
</dbReference>
<evidence type="ECO:0000256" key="1">
    <source>
        <dbReference type="ARBA" id="ARBA00005450"/>
    </source>
</evidence>
<dbReference type="Pfam" id="PF02978">
    <property type="entry name" value="SRP_SPB"/>
    <property type="match status" value="1"/>
</dbReference>
<proteinExistence type="inferred from homology"/>
<dbReference type="Gene3D" id="1.20.120.140">
    <property type="entry name" value="Signal recognition particle SRP54, nucleotide-binding domain"/>
    <property type="match status" value="1"/>
</dbReference>
<dbReference type="EC" id="3.6.5.4" evidence="10"/>
<keyword evidence="8 10" id="KW-0687">Ribonucleoprotein</keyword>
<dbReference type="PANTHER" id="PTHR11564">
    <property type="entry name" value="SIGNAL RECOGNITION PARTICLE 54K PROTEIN SRP54"/>
    <property type="match status" value="1"/>
</dbReference>
<dbReference type="RefSeq" id="WP_012962871.1">
    <property type="nucleotide sequence ID" value="NC_013799.1"/>
</dbReference>
<keyword evidence="5 10" id="KW-0694">RNA-binding</keyword>
<keyword evidence="6 10" id="KW-0342">GTP-binding</keyword>
<dbReference type="PANTHER" id="PTHR11564:SF5">
    <property type="entry name" value="SIGNAL RECOGNITION PARTICLE SUBUNIT SRP54"/>
    <property type="match status" value="1"/>
</dbReference>
<comment type="similarity">
    <text evidence="1 10">Belongs to the GTP-binding SRP family. SRP54 subfamily.</text>
</comment>
<dbReference type="InterPro" id="IPR004125">
    <property type="entry name" value="Signal_recog_particle_SRP54_M"/>
</dbReference>
<dbReference type="HAMAP" id="MF_00306">
    <property type="entry name" value="SRP54"/>
    <property type="match status" value="1"/>
</dbReference>
<organism evidence="12 13">
    <name type="scientific">Hydrogenobacter thermophilus (strain DSM 6534 / IAM 12695 / TK-6)</name>
    <dbReference type="NCBI Taxonomy" id="608538"/>
    <lineage>
        <taxon>Bacteria</taxon>
        <taxon>Pseudomonadati</taxon>
        <taxon>Aquificota</taxon>
        <taxon>Aquificia</taxon>
        <taxon>Aquificales</taxon>
        <taxon>Aquificaceae</taxon>
        <taxon>Hydrogenobacter</taxon>
    </lineage>
</organism>
<dbReference type="Gene3D" id="3.40.50.300">
    <property type="entry name" value="P-loop containing nucleotide triphosphate hydrolases"/>
    <property type="match status" value="1"/>
</dbReference>
<keyword evidence="13" id="KW-1185">Reference proteome</keyword>
<keyword evidence="7 10" id="KW-0733">Signal recognition particle</keyword>
<dbReference type="InterPro" id="IPR027417">
    <property type="entry name" value="P-loop_NTPase"/>
</dbReference>
<evidence type="ECO:0000256" key="4">
    <source>
        <dbReference type="ARBA" id="ARBA00022801"/>
    </source>
</evidence>
<dbReference type="CDD" id="cd18539">
    <property type="entry name" value="SRP_G"/>
    <property type="match status" value="1"/>
</dbReference>
<feature type="binding site" evidence="10">
    <location>
        <begin position="241"/>
        <end position="244"/>
    </location>
    <ligand>
        <name>GTP</name>
        <dbReference type="ChEBI" id="CHEBI:37565"/>
    </ligand>
</feature>
<dbReference type="AlphaFoldDB" id="D3DFT6"/>
<dbReference type="Proteomes" id="UP000002574">
    <property type="component" value="Chromosome"/>
</dbReference>
<dbReference type="Gene3D" id="1.10.260.30">
    <property type="entry name" value="Signal recognition particle, SRP54 subunit, M-domain"/>
    <property type="match status" value="1"/>
</dbReference>
<keyword evidence="2 10" id="KW-0963">Cytoplasm</keyword>
<name>D3DFT6_HYDTT</name>
<dbReference type="InterPro" id="IPR036891">
    <property type="entry name" value="Signal_recog_part_SRP54_M_sf"/>
</dbReference>
<evidence type="ECO:0000256" key="9">
    <source>
        <dbReference type="ARBA" id="ARBA00048027"/>
    </source>
</evidence>
<dbReference type="GO" id="GO:0005525">
    <property type="term" value="F:GTP binding"/>
    <property type="evidence" value="ECO:0007669"/>
    <property type="project" value="UniProtKB-UniRule"/>
</dbReference>
<dbReference type="GO" id="GO:0006614">
    <property type="term" value="P:SRP-dependent cotranslational protein targeting to membrane"/>
    <property type="evidence" value="ECO:0007669"/>
    <property type="project" value="InterPro"/>
</dbReference>
<keyword evidence="4 10" id="KW-0378">Hydrolase</keyword>
<dbReference type="Pfam" id="PF02881">
    <property type="entry name" value="SRP54_N"/>
    <property type="match status" value="1"/>
</dbReference>
<dbReference type="GO" id="GO:0003924">
    <property type="term" value="F:GTPase activity"/>
    <property type="evidence" value="ECO:0007669"/>
    <property type="project" value="UniProtKB-UniRule"/>
</dbReference>
<evidence type="ECO:0000256" key="7">
    <source>
        <dbReference type="ARBA" id="ARBA00023135"/>
    </source>
</evidence>
<evidence type="ECO:0000256" key="10">
    <source>
        <dbReference type="HAMAP-Rule" id="MF_00306"/>
    </source>
</evidence>
<reference evidence="12 13" key="1">
    <citation type="journal article" date="2010" name="J. Bacteriol.">
        <title>Complete genome sequence of the thermophilic, obligately chemolithoautotrophic hydrogen-oxidizing bacterium Hydrogenobacter thermophilus TK-6.</title>
        <authorList>
            <person name="Arai H."/>
            <person name="Kanbe H."/>
            <person name="Ishii M."/>
            <person name="Igarashi Y."/>
        </authorList>
    </citation>
    <scope>NUCLEOTIDE SEQUENCE [LARGE SCALE GENOMIC DNA]</scope>
    <source>
        <strain evidence="13">DSM 6534 / IAM 12695 / TK-6 [Tokyo]</strain>
    </source>
</reference>
<dbReference type="SMART" id="SM00962">
    <property type="entry name" value="SRP54"/>
    <property type="match status" value="1"/>
</dbReference>
<dbReference type="SUPFAM" id="SSF47446">
    <property type="entry name" value="Signal peptide-binding domain"/>
    <property type="match status" value="1"/>
</dbReference>
<evidence type="ECO:0000313" key="13">
    <source>
        <dbReference type="Proteomes" id="UP000002574"/>
    </source>
</evidence>
<feature type="binding site" evidence="10">
    <location>
        <begin position="183"/>
        <end position="187"/>
    </location>
    <ligand>
        <name>GTP</name>
        <dbReference type="ChEBI" id="CHEBI:37565"/>
    </ligand>
</feature>
<dbReference type="SUPFAM" id="SSF47364">
    <property type="entry name" value="Domain of the SRP/SRP receptor G-proteins"/>
    <property type="match status" value="1"/>
</dbReference>
<sequence length="436" mass="48851">MLDLLTERFSKSLSKLRGVRKLTEKQVNDILRDIRMALLEADVDYDVVKSFLKKVRDRAINEDIKNKLSPADSVVLTVYEELTSILGGEKADLKRGVVIFVGLQGTGKTTTIGKLANFLKNQSFKVAVSSTDVRRPAAMLQLQRLAEKVGVPYYSFDEASPVEIATKALERAKKEGVDYLLIDTAGRLHIDEELMEELKRIKEAVKPSEVIYVADAMQGQEALRALKAFHESITLTGVILTKMDGDARGGVALSVKEAIGVPIKFVGVGEKLEDIEIFYPDRIAQRILGLGDLQSLIEKAQQIIPEDEAQVLATRIMMGEFDLEDMLKQIRFIKSMGPLEKILGMIPGVSAELKNLKIDEKKFKKTEAIILSMTKEERRNPKIINMSRKVRIAKGSGTSVGDVNKVLKEYEEMKKMIKRLKGMQGIPKLPRFPFKF</sequence>
<dbReference type="InterPro" id="IPR004780">
    <property type="entry name" value="SRP"/>
</dbReference>
<evidence type="ECO:0000256" key="2">
    <source>
        <dbReference type="ARBA" id="ARBA00022490"/>
    </source>
</evidence>
<keyword evidence="3 10" id="KW-0547">Nucleotide-binding</keyword>
<dbReference type="FunFam" id="3.40.50.300:FF:000022">
    <property type="entry name" value="Signal recognition particle 54 kDa subunit"/>
    <property type="match status" value="1"/>
</dbReference>
<dbReference type="InterPro" id="IPR042101">
    <property type="entry name" value="SRP54_N_sf"/>
</dbReference>
<dbReference type="KEGG" id="hte:Hydth_0220"/>
<dbReference type="InterPro" id="IPR013822">
    <property type="entry name" value="Signal_recog_particl_SRP54_hlx"/>
</dbReference>
<comment type="domain">
    <text evidence="10">Composed of three domains: the N-terminal N domain, which is responsible for interactions with the ribosome, the central G domain, which binds GTP, and the C-terminal M domain, which binds the RNA and the signal sequence of the RNC.</text>
</comment>
<dbReference type="KEGG" id="hth:HTH_0221"/>
<dbReference type="STRING" id="608538.HTH_0221"/>
<dbReference type="PATRIC" id="fig|608538.5.peg.221"/>
<protein>
    <recommendedName>
        <fullName evidence="10">Signal recognition particle protein</fullName>
        <ecNumber evidence="10">3.6.5.4</ecNumber>
    </recommendedName>
    <alternativeName>
        <fullName evidence="10">Fifty-four homolog</fullName>
    </alternativeName>
</protein>
<dbReference type="SMART" id="SM00963">
    <property type="entry name" value="SRP54_N"/>
    <property type="match status" value="1"/>
</dbReference>
<evidence type="ECO:0000256" key="5">
    <source>
        <dbReference type="ARBA" id="ARBA00022884"/>
    </source>
</evidence>
<dbReference type="SUPFAM" id="SSF52540">
    <property type="entry name" value="P-loop containing nucleoside triphosphate hydrolases"/>
    <property type="match status" value="1"/>
</dbReference>
<feature type="domain" description="SRP54-type proteins GTP-binding" evidence="11">
    <location>
        <begin position="262"/>
        <end position="275"/>
    </location>
</feature>
<comment type="subcellular location">
    <subcellularLocation>
        <location evidence="10">Cytoplasm</location>
    </subcellularLocation>
    <text evidence="10">The SRP-RNC complex is targeted to the cytoplasmic membrane.</text>
</comment>
<gene>
    <name evidence="10 12" type="primary">ffh</name>
    <name evidence="12" type="ordered locus">HTH_0221</name>
</gene>
<dbReference type="GO" id="GO:0048500">
    <property type="term" value="C:signal recognition particle"/>
    <property type="evidence" value="ECO:0007669"/>
    <property type="project" value="UniProtKB-UniRule"/>
</dbReference>
<dbReference type="PROSITE" id="PS00300">
    <property type="entry name" value="SRP54"/>
    <property type="match status" value="1"/>
</dbReference>
<dbReference type="InterPro" id="IPR003593">
    <property type="entry name" value="AAA+_ATPase"/>
</dbReference>
<comment type="subunit">
    <text evidence="10">Part of the signal recognition particle protein translocation system, which is composed of SRP and FtsY.</text>
</comment>
<dbReference type="NCBIfam" id="TIGR00959">
    <property type="entry name" value="ffh"/>
    <property type="match status" value="1"/>
</dbReference>
<feature type="binding site" evidence="10">
    <location>
        <begin position="102"/>
        <end position="109"/>
    </location>
    <ligand>
        <name>GTP</name>
        <dbReference type="ChEBI" id="CHEBI:37565"/>
    </ligand>
</feature>
<dbReference type="eggNOG" id="COG0541">
    <property type="taxonomic scope" value="Bacteria"/>
</dbReference>
<evidence type="ECO:0000313" key="12">
    <source>
        <dbReference type="EMBL" id="BAI68688.1"/>
    </source>
</evidence>
<accession>D3DFT6</accession>
<dbReference type="SMART" id="SM00382">
    <property type="entry name" value="AAA"/>
    <property type="match status" value="1"/>
</dbReference>